<dbReference type="EMBL" id="JBJKTR010000016">
    <property type="protein sequence ID" value="KAL3340430.1"/>
    <property type="molecule type" value="Genomic_DNA"/>
</dbReference>
<proteinExistence type="predicted"/>
<organism evidence="7 8">
    <name type="scientific">Solanum stoloniferum</name>
    <dbReference type="NCBI Taxonomy" id="62892"/>
    <lineage>
        <taxon>Eukaryota</taxon>
        <taxon>Viridiplantae</taxon>
        <taxon>Streptophyta</taxon>
        <taxon>Embryophyta</taxon>
        <taxon>Tracheophyta</taxon>
        <taxon>Spermatophyta</taxon>
        <taxon>Magnoliopsida</taxon>
        <taxon>eudicotyledons</taxon>
        <taxon>Gunneridae</taxon>
        <taxon>Pentapetalae</taxon>
        <taxon>asterids</taxon>
        <taxon>lamiids</taxon>
        <taxon>Solanales</taxon>
        <taxon>Solanaceae</taxon>
        <taxon>Solanoideae</taxon>
        <taxon>Solaneae</taxon>
        <taxon>Solanum</taxon>
    </lineage>
</organism>
<dbReference type="PROSITE" id="PS51005">
    <property type="entry name" value="NAC"/>
    <property type="match status" value="1"/>
</dbReference>
<sequence length="301" mass="33257">WVHIKSLLYRSSLSPATSKHSVKPLLSPIMGDTMSFLLPPGTRFYPSDQQLISYYLSSKNGADHRNGVGFDLIQEIDLYNFDPFNLPDSACFRYGRGGRKRHWFCFVARVLKGGRRRAGGGYWKKRGRVRDVVGAGAGKVVVGTRKSFDFYLGDCTKTDWLMYEYALTGHPMASFVLCRVFIKSHHGNNLSGHVFSSNGEEIVATVRHIGIQFDGSAASVTGSKMHDENTIDQENDVSMFPSGLVTDLNGQVVAENVAKQICLESDGPPVLNDFSAQELIAILEGDFIELDDLLCPLPGIN</sequence>
<dbReference type="Gene3D" id="2.170.150.80">
    <property type="entry name" value="NAC domain"/>
    <property type="match status" value="1"/>
</dbReference>
<feature type="domain" description="NAC" evidence="6">
    <location>
        <begin position="38"/>
        <end position="183"/>
    </location>
</feature>
<evidence type="ECO:0000256" key="4">
    <source>
        <dbReference type="ARBA" id="ARBA00023163"/>
    </source>
</evidence>
<keyword evidence="2" id="KW-0805">Transcription regulation</keyword>
<dbReference type="SUPFAM" id="SSF101941">
    <property type="entry name" value="NAC domain"/>
    <property type="match status" value="1"/>
</dbReference>
<accession>A0ABD2S962</accession>
<evidence type="ECO:0000313" key="8">
    <source>
        <dbReference type="Proteomes" id="UP001627284"/>
    </source>
</evidence>
<evidence type="ECO:0000256" key="2">
    <source>
        <dbReference type="ARBA" id="ARBA00023015"/>
    </source>
</evidence>
<comment type="subcellular location">
    <subcellularLocation>
        <location evidence="1">Nucleus</location>
    </subcellularLocation>
</comment>
<keyword evidence="5" id="KW-0539">Nucleus</keyword>
<evidence type="ECO:0000256" key="1">
    <source>
        <dbReference type="ARBA" id="ARBA00004123"/>
    </source>
</evidence>
<reference evidence="7 8" key="1">
    <citation type="submission" date="2024-05" db="EMBL/GenBank/DDBJ databases">
        <title>De novo assembly of an allotetraploid wild potato.</title>
        <authorList>
            <person name="Hosaka A.J."/>
        </authorList>
    </citation>
    <scope>NUCLEOTIDE SEQUENCE [LARGE SCALE GENOMIC DNA]</scope>
    <source>
        <tissue evidence="7">Young leaves</tissue>
    </source>
</reference>
<evidence type="ECO:0000256" key="5">
    <source>
        <dbReference type="ARBA" id="ARBA00023242"/>
    </source>
</evidence>
<comment type="caution">
    <text evidence="7">The sequence shown here is derived from an EMBL/GenBank/DDBJ whole genome shotgun (WGS) entry which is preliminary data.</text>
</comment>
<dbReference type="GO" id="GO:0005634">
    <property type="term" value="C:nucleus"/>
    <property type="evidence" value="ECO:0007669"/>
    <property type="project" value="UniProtKB-SubCell"/>
</dbReference>
<dbReference type="Proteomes" id="UP001627284">
    <property type="component" value="Unassembled WGS sequence"/>
</dbReference>
<evidence type="ECO:0000313" key="7">
    <source>
        <dbReference type="EMBL" id="KAL3340430.1"/>
    </source>
</evidence>
<evidence type="ECO:0000259" key="6">
    <source>
        <dbReference type="PROSITE" id="PS51005"/>
    </source>
</evidence>
<keyword evidence="8" id="KW-1185">Reference proteome</keyword>
<keyword evidence="3" id="KW-0238">DNA-binding</keyword>
<dbReference type="AlphaFoldDB" id="A0ABD2S962"/>
<dbReference type="Pfam" id="PF02365">
    <property type="entry name" value="NAM"/>
    <property type="match status" value="1"/>
</dbReference>
<dbReference type="InterPro" id="IPR003441">
    <property type="entry name" value="NAC-dom"/>
</dbReference>
<evidence type="ECO:0000256" key="3">
    <source>
        <dbReference type="ARBA" id="ARBA00023125"/>
    </source>
</evidence>
<dbReference type="PANTHER" id="PTHR31989">
    <property type="entry name" value="NAC DOMAIN-CONTAINING PROTEIN 82-RELATED"/>
    <property type="match status" value="1"/>
</dbReference>
<feature type="non-terminal residue" evidence="7">
    <location>
        <position position="1"/>
    </location>
</feature>
<dbReference type="GO" id="GO:0003677">
    <property type="term" value="F:DNA binding"/>
    <property type="evidence" value="ECO:0007669"/>
    <property type="project" value="UniProtKB-KW"/>
</dbReference>
<protein>
    <recommendedName>
        <fullName evidence="6">NAC domain-containing protein</fullName>
    </recommendedName>
</protein>
<name>A0ABD2S962_9SOLN</name>
<dbReference type="InterPro" id="IPR036093">
    <property type="entry name" value="NAC_dom_sf"/>
</dbReference>
<keyword evidence="4" id="KW-0804">Transcription</keyword>
<gene>
    <name evidence="7" type="ORF">AABB24_028860</name>
</gene>